<keyword evidence="2" id="KW-1185">Reference proteome</keyword>
<dbReference type="EMBL" id="SRLO01000504">
    <property type="protein sequence ID" value="TNN53832.1"/>
    <property type="molecule type" value="Genomic_DNA"/>
</dbReference>
<proteinExistence type="predicted"/>
<organism evidence="1 2">
    <name type="scientific">Liparis tanakae</name>
    <name type="common">Tanaka's snailfish</name>
    <dbReference type="NCBI Taxonomy" id="230148"/>
    <lineage>
        <taxon>Eukaryota</taxon>
        <taxon>Metazoa</taxon>
        <taxon>Chordata</taxon>
        <taxon>Craniata</taxon>
        <taxon>Vertebrata</taxon>
        <taxon>Euteleostomi</taxon>
        <taxon>Actinopterygii</taxon>
        <taxon>Neopterygii</taxon>
        <taxon>Teleostei</taxon>
        <taxon>Neoteleostei</taxon>
        <taxon>Acanthomorphata</taxon>
        <taxon>Eupercaria</taxon>
        <taxon>Perciformes</taxon>
        <taxon>Cottioidei</taxon>
        <taxon>Cottales</taxon>
        <taxon>Liparidae</taxon>
        <taxon>Liparis</taxon>
    </lineage>
</organism>
<evidence type="ECO:0000313" key="1">
    <source>
        <dbReference type="EMBL" id="TNN53832.1"/>
    </source>
</evidence>
<name>A0A4Z2GME1_9TELE</name>
<comment type="caution">
    <text evidence="1">The sequence shown here is derived from an EMBL/GenBank/DDBJ whole genome shotgun (WGS) entry which is preliminary data.</text>
</comment>
<dbReference type="AlphaFoldDB" id="A0A4Z2GME1"/>
<reference evidence="1 2" key="1">
    <citation type="submission" date="2019-03" db="EMBL/GenBank/DDBJ databases">
        <title>First draft genome of Liparis tanakae, snailfish: a comprehensive survey of snailfish specific genes.</title>
        <authorList>
            <person name="Kim W."/>
            <person name="Song I."/>
            <person name="Jeong J.-H."/>
            <person name="Kim D."/>
            <person name="Kim S."/>
            <person name="Ryu S."/>
            <person name="Song J.Y."/>
            <person name="Lee S.K."/>
        </authorList>
    </citation>
    <scope>NUCLEOTIDE SEQUENCE [LARGE SCALE GENOMIC DNA]</scope>
    <source>
        <tissue evidence="1">Muscle</tissue>
    </source>
</reference>
<evidence type="ECO:0000313" key="2">
    <source>
        <dbReference type="Proteomes" id="UP000314294"/>
    </source>
</evidence>
<sequence length="59" mass="6528">MYIKRSHPGSPVSLRSHVAVKLFVCFNDIGKSLETPGTWACIRNAMSIIGCKQDNKFAC</sequence>
<accession>A0A4Z2GME1</accession>
<gene>
    <name evidence="1" type="ORF">EYF80_035977</name>
</gene>
<protein>
    <submittedName>
        <fullName evidence="1">Uncharacterized protein</fullName>
    </submittedName>
</protein>
<dbReference type="Proteomes" id="UP000314294">
    <property type="component" value="Unassembled WGS sequence"/>
</dbReference>